<sequence length="161" mass="17516">MGLILILIIIYVAACCIIFFAVCCQSGNTSATINSNRAITYPGPSSQPITSSSPRATRQVPLSTTIPENFLRIPLNASPSSTRRMPIPHSNVGWNVAGSQAQPYPPINSECPYPPQRPYPPQESERSYLVPPSAPQSTNNSDLLDDAPPNYEEAIQFISKK</sequence>
<name>A0A9N9WY39_9DIPT</name>
<dbReference type="Proteomes" id="UP001153620">
    <property type="component" value="Chromosome 4"/>
</dbReference>
<dbReference type="AlphaFoldDB" id="A0A9N9WY39"/>
<proteinExistence type="predicted"/>
<evidence type="ECO:0000313" key="3">
    <source>
        <dbReference type="EMBL" id="CAG9810222.1"/>
    </source>
</evidence>
<reference evidence="3" key="1">
    <citation type="submission" date="2022-01" db="EMBL/GenBank/DDBJ databases">
        <authorList>
            <person name="King R."/>
        </authorList>
    </citation>
    <scope>NUCLEOTIDE SEQUENCE</scope>
</reference>
<accession>A0A9N9WY39</accession>
<keyword evidence="2" id="KW-0732">Signal</keyword>
<feature type="signal peptide" evidence="2">
    <location>
        <begin position="1"/>
        <end position="15"/>
    </location>
</feature>
<evidence type="ECO:0000256" key="2">
    <source>
        <dbReference type="SAM" id="SignalP"/>
    </source>
</evidence>
<organism evidence="3 4">
    <name type="scientific">Chironomus riparius</name>
    <dbReference type="NCBI Taxonomy" id="315576"/>
    <lineage>
        <taxon>Eukaryota</taxon>
        <taxon>Metazoa</taxon>
        <taxon>Ecdysozoa</taxon>
        <taxon>Arthropoda</taxon>
        <taxon>Hexapoda</taxon>
        <taxon>Insecta</taxon>
        <taxon>Pterygota</taxon>
        <taxon>Neoptera</taxon>
        <taxon>Endopterygota</taxon>
        <taxon>Diptera</taxon>
        <taxon>Nematocera</taxon>
        <taxon>Chironomoidea</taxon>
        <taxon>Chironomidae</taxon>
        <taxon>Chironominae</taxon>
        <taxon>Chironomus</taxon>
    </lineage>
</organism>
<dbReference type="EMBL" id="OU895880">
    <property type="protein sequence ID" value="CAG9810222.1"/>
    <property type="molecule type" value="Genomic_DNA"/>
</dbReference>
<keyword evidence="4" id="KW-1185">Reference proteome</keyword>
<protein>
    <submittedName>
        <fullName evidence="3">Uncharacterized protein</fullName>
    </submittedName>
</protein>
<feature type="chain" id="PRO_5040159405" evidence="2">
    <location>
        <begin position="16"/>
        <end position="161"/>
    </location>
</feature>
<evidence type="ECO:0000313" key="4">
    <source>
        <dbReference type="Proteomes" id="UP001153620"/>
    </source>
</evidence>
<feature type="region of interest" description="Disordered" evidence="1">
    <location>
        <begin position="91"/>
        <end position="161"/>
    </location>
</feature>
<evidence type="ECO:0000256" key="1">
    <source>
        <dbReference type="SAM" id="MobiDB-lite"/>
    </source>
</evidence>
<reference evidence="3" key="2">
    <citation type="submission" date="2022-10" db="EMBL/GenBank/DDBJ databases">
        <authorList>
            <consortium name="ENA_rothamsted_submissions"/>
            <consortium name="culmorum"/>
            <person name="King R."/>
        </authorList>
    </citation>
    <scope>NUCLEOTIDE SEQUENCE</scope>
</reference>
<feature type="compositionally biased region" description="Pro residues" evidence="1">
    <location>
        <begin position="112"/>
        <end position="121"/>
    </location>
</feature>
<gene>
    <name evidence="3" type="ORF">CHIRRI_LOCUS13039</name>
</gene>